<gene>
    <name evidence="1" type="ORF">F4821DRAFT_273167</name>
</gene>
<reference evidence="1 2" key="1">
    <citation type="journal article" date="2022" name="New Phytol.">
        <title>Ecological generalism drives hyperdiversity of secondary metabolite gene clusters in xylarialean endophytes.</title>
        <authorList>
            <person name="Franco M.E.E."/>
            <person name="Wisecaver J.H."/>
            <person name="Arnold A.E."/>
            <person name="Ju Y.M."/>
            <person name="Slot J.C."/>
            <person name="Ahrendt S."/>
            <person name="Moore L.P."/>
            <person name="Eastman K.E."/>
            <person name="Scott K."/>
            <person name="Konkel Z."/>
            <person name="Mondo S.J."/>
            <person name="Kuo A."/>
            <person name="Hayes R.D."/>
            <person name="Haridas S."/>
            <person name="Andreopoulos B."/>
            <person name="Riley R."/>
            <person name="LaButti K."/>
            <person name="Pangilinan J."/>
            <person name="Lipzen A."/>
            <person name="Amirebrahimi M."/>
            <person name="Yan J."/>
            <person name="Adam C."/>
            <person name="Keymanesh K."/>
            <person name="Ng V."/>
            <person name="Louie K."/>
            <person name="Northen T."/>
            <person name="Drula E."/>
            <person name="Henrissat B."/>
            <person name="Hsieh H.M."/>
            <person name="Youens-Clark K."/>
            <person name="Lutzoni F."/>
            <person name="Miadlikowska J."/>
            <person name="Eastwood D.C."/>
            <person name="Hamelin R.C."/>
            <person name="Grigoriev I.V."/>
            <person name="U'Ren J.M."/>
        </authorList>
    </citation>
    <scope>NUCLEOTIDE SEQUENCE [LARGE SCALE GENOMIC DNA]</scope>
    <source>
        <strain evidence="1 2">ER1909</strain>
    </source>
</reference>
<dbReference type="Proteomes" id="UP001497680">
    <property type="component" value="Unassembled WGS sequence"/>
</dbReference>
<keyword evidence="2" id="KW-1185">Reference proteome</keyword>
<name>A0ACC0CLX1_9PEZI</name>
<proteinExistence type="predicted"/>
<protein>
    <submittedName>
        <fullName evidence="1">Beta-lactamase/transpeptidase-like protein</fullName>
    </submittedName>
</protein>
<evidence type="ECO:0000313" key="1">
    <source>
        <dbReference type="EMBL" id="KAI6081429.1"/>
    </source>
</evidence>
<dbReference type="EMBL" id="MU394396">
    <property type="protein sequence ID" value="KAI6081429.1"/>
    <property type="molecule type" value="Genomic_DNA"/>
</dbReference>
<sequence>MVSSPCQSRTPSRETILGSLNSVLPQVDEIRKTGGNVGMSIGVMYRGEVILKHHLGFANLEANEVANSSTRYPLGSLTKAFVATTIAQLVDEGLLNWDEPVRTYIPELNFESDPSLSSRLTLIDLLSHQTGLSRSDALWIGANGETIIPKNLTVTMCNHLVPVYPLRSNWLYNNWMYALAGEIIERIAGMPFGEVLETRVLHKVGLTETTMIDEKIPPNSTAVPYLILDDNTVNDMLKWGHVMLNPFRDENSVLSGMSTVLSGHSFMNRSYGFDELYTLGFAKVTTPAQFGKIGFNPSLLKQGMPVLGTNSEPRLVFYHNGAINGYTSCFMLIPELDAVIVVLSNSISQGDTADWASQTILQVVLDIPSPMDFLPHAEQAANTWRSTYRTISDTLEQERTPGTEKPPYGELEGTYWHETKALYLQVFQDGGYLKFNINGKPSQEHELSHYHYNSFIFLPTADDRTRRGLFDYNTNAWLLHFEKDSEDSFQRLVWNIDDQTPSGEVFIKS</sequence>
<organism evidence="1 2">
    <name type="scientific">Hypoxylon rubiginosum</name>
    <dbReference type="NCBI Taxonomy" id="110542"/>
    <lineage>
        <taxon>Eukaryota</taxon>
        <taxon>Fungi</taxon>
        <taxon>Dikarya</taxon>
        <taxon>Ascomycota</taxon>
        <taxon>Pezizomycotina</taxon>
        <taxon>Sordariomycetes</taxon>
        <taxon>Xylariomycetidae</taxon>
        <taxon>Xylariales</taxon>
        <taxon>Hypoxylaceae</taxon>
        <taxon>Hypoxylon</taxon>
    </lineage>
</organism>
<evidence type="ECO:0000313" key="2">
    <source>
        <dbReference type="Proteomes" id="UP001497680"/>
    </source>
</evidence>
<accession>A0ACC0CLX1</accession>
<comment type="caution">
    <text evidence="1">The sequence shown here is derived from an EMBL/GenBank/DDBJ whole genome shotgun (WGS) entry which is preliminary data.</text>
</comment>